<proteinExistence type="predicted"/>
<name>A0A1Y3KDN3_PSEPU</name>
<sequence length="289" mass="32815">MSPSPLPYFLGCPSWSENAWRDYLYPADANSNQMLGLYSQVFNAVEGNTTFYARPAPGTIARWAQVMPGHFRFTAKFPRDISHEGDLRDQLEPAFDFTRLMAPLGQRVSPYWLQLPAQFGPTRLGELCHFLDEIGLPLAVEVRNQAFFAKGEEERLLNRLLHERGVERICLDPRALFSCTSREPAVLHAQSKKPKVPPRPAAFSQHPQVRFIGHPELEANETFLTPWVDKVAGWIEEGRNPYIFLHTSDNRLAAALAQRFHRRLMARLPGLAPLPELPRAPEVEQLGLL</sequence>
<evidence type="ECO:0000313" key="1">
    <source>
        <dbReference type="EMBL" id="OUM23755.1"/>
    </source>
</evidence>
<dbReference type="Pfam" id="PF01904">
    <property type="entry name" value="DUF72"/>
    <property type="match status" value="1"/>
</dbReference>
<organism evidence="1 2">
    <name type="scientific">Pseudomonas putida</name>
    <name type="common">Arthrobacter siderocapsulatus</name>
    <dbReference type="NCBI Taxonomy" id="303"/>
    <lineage>
        <taxon>Bacteria</taxon>
        <taxon>Pseudomonadati</taxon>
        <taxon>Pseudomonadota</taxon>
        <taxon>Gammaproteobacteria</taxon>
        <taxon>Pseudomonadales</taxon>
        <taxon>Pseudomonadaceae</taxon>
        <taxon>Pseudomonas</taxon>
    </lineage>
</organism>
<dbReference type="InterPro" id="IPR002763">
    <property type="entry name" value="DUF72"/>
</dbReference>
<dbReference type="AlphaFoldDB" id="A0A1Y3KDN3"/>
<dbReference type="SUPFAM" id="SSF117396">
    <property type="entry name" value="TM1631-like"/>
    <property type="match status" value="1"/>
</dbReference>
<evidence type="ECO:0008006" key="3">
    <source>
        <dbReference type="Google" id="ProtNLM"/>
    </source>
</evidence>
<dbReference type="InterPro" id="IPR036520">
    <property type="entry name" value="UPF0759_sf"/>
</dbReference>
<protein>
    <recommendedName>
        <fullName evidence="3">DUF72 domain-containing protein</fullName>
    </recommendedName>
</protein>
<dbReference type="EMBL" id="NFSB01000090">
    <property type="protein sequence ID" value="OUM23755.1"/>
    <property type="molecule type" value="Genomic_DNA"/>
</dbReference>
<dbReference type="PANTHER" id="PTHR30348:SF9">
    <property type="entry name" value="UPF0759 PROTEIN YECE"/>
    <property type="match status" value="1"/>
</dbReference>
<dbReference type="Proteomes" id="UP000196082">
    <property type="component" value="Unassembled WGS sequence"/>
</dbReference>
<evidence type="ECO:0000313" key="2">
    <source>
        <dbReference type="Proteomes" id="UP000196082"/>
    </source>
</evidence>
<dbReference type="PANTHER" id="PTHR30348">
    <property type="entry name" value="UNCHARACTERIZED PROTEIN YECE"/>
    <property type="match status" value="1"/>
</dbReference>
<reference evidence="1 2" key="1">
    <citation type="submission" date="2017-05" db="EMBL/GenBank/DDBJ databases">
        <title>Whole genome sequence of Pseudomonas putida isolate 1312 commercialized as a biostimulant.</title>
        <authorList>
            <person name="Crovadore J."/>
            <person name="Blanc P."/>
            <person name="Chablais R."/>
            <person name="Cochard B."/>
            <person name="Grizard D."/>
            <person name="Lefort F."/>
        </authorList>
    </citation>
    <scope>NUCLEOTIDE SEQUENCE [LARGE SCALE GENOMIC DNA]</scope>
    <source>
        <strain evidence="1 2">1312</strain>
    </source>
</reference>
<gene>
    <name evidence="1" type="ORF">B8W72_28055</name>
</gene>
<accession>A0A1Y3KDN3</accession>
<comment type="caution">
    <text evidence="1">The sequence shown here is derived from an EMBL/GenBank/DDBJ whole genome shotgun (WGS) entry which is preliminary data.</text>
</comment>
<dbReference type="Gene3D" id="3.20.20.410">
    <property type="entry name" value="Protein of unknown function UPF0759"/>
    <property type="match status" value="1"/>
</dbReference>
<dbReference type="RefSeq" id="WP_086978793.1">
    <property type="nucleotide sequence ID" value="NZ_NFSB01000090.1"/>
</dbReference>